<reference evidence="3 5" key="2">
    <citation type="submission" date="2018-10" db="EMBL/GenBank/DDBJ databases">
        <title>Genomic Encyclopedia of Type Strains, Phase IV (KMG-IV): sequencing the most valuable type-strain genomes for metagenomic binning, comparative biology and taxonomic classification.</title>
        <authorList>
            <person name="Goeker M."/>
        </authorList>
    </citation>
    <scope>NUCLEOTIDE SEQUENCE [LARGE SCALE GENOMIC DNA]</scope>
    <source>
        <strain evidence="3 5">DSM 19791</strain>
    </source>
</reference>
<sequence>MNRVLVTLPLAFVASAFFVTASITPAHASDGACAAMPANIRSVAEKGDAATAKKALKLVRTGELLCDAGNERAAKKKFEGAYKTLGVAEEEYAQLAK</sequence>
<keyword evidence="5" id="KW-1185">Reference proteome</keyword>
<reference evidence="2 4" key="1">
    <citation type="submission" date="2018-06" db="EMBL/GenBank/DDBJ databases">
        <title>Complete Genome Sequence of the Microcystin-Degrading Bacterium Sphingosinicella microcystinivorans Strain B-9.</title>
        <authorList>
            <person name="Jin H."/>
            <person name="Nishizawa T."/>
            <person name="Guo Y."/>
            <person name="Nishizawa A."/>
            <person name="Park H."/>
            <person name="Kato H."/>
            <person name="Tsuji K."/>
            <person name="Harada K."/>
        </authorList>
    </citation>
    <scope>NUCLEOTIDE SEQUENCE [LARGE SCALE GENOMIC DNA]</scope>
    <source>
        <strain evidence="2 4">B9</strain>
    </source>
</reference>
<protein>
    <submittedName>
        <fullName evidence="2">Uncharacterized protein</fullName>
    </submittedName>
</protein>
<dbReference type="EMBL" id="RBWX01000007">
    <property type="protein sequence ID" value="RKS91946.1"/>
    <property type="molecule type" value="Genomic_DNA"/>
</dbReference>
<dbReference type="KEGG" id="smic:SmB9_25900"/>
<dbReference type="EMBL" id="AP018711">
    <property type="protein sequence ID" value="BBE34932.1"/>
    <property type="molecule type" value="Genomic_DNA"/>
</dbReference>
<proteinExistence type="predicted"/>
<accession>A0AAD1G1I3</accession>
<feature type="signal peptide" evidence="1">
    <location>
        <begin position="1"/>
        <end position="28"/>
    </location>
</feature>
<organism evidence="2 4">
    <name type="scientific">Sphingosinicella microcystinivorans</name>
    <dbReference type="NCBI Taxonomy" id="335406"/>
    <lineage>
        <taxon>Bacteria</taxon>
        <taxon>Pseudomonadati</taxon>
        <taxon>Pseudomonadota</taxon>
        <taxon>Alphaproteobacteria</taxon>
        <taxon>Sphingomonadales</taxon>
        <taxon>Sphingosinicellaceae</taxon>
        <taxon>Sphingosinicella</taxon>
    </lineage>
</organism>
<evidence type="ECO:0000313" key="5">
    <source>
        <dbReference type="Proteomes" id="UP000276029"/>
    </source>
</evidence>
<feature type="chain" id="PRO_5042261462" evidence="1">
    <location>
        <begin position="29"/>
        <end position="97"/>
    </location>
</feature>
<dbReference type="AlphaFoldDB" id="A0AAD1G1I3"/>
<evidence type="ECO:0000256" key="1">
    <source>
        <dbReference type="SAM" id="SignalP"/>
    </source>
</evidence>
<dbReference type="Proteomes" id="UP000275727">
    <property type="component" value="Chromosome"/>
</dbReference>
<evidence type="ECO:0000313" key="3">
    <source>
        <dbReference type="EMBL" id="RKS91946.1"/>
    </source>
</evidence>
<dbReference type="Proteomes" id="UP000276029">
    <property type="component" value="Unassembled WGS sequence"/>
</dbReference>
<name>A0AAD1G1I3_SPHMI</name>
<dbReference type="RefSeq" id="WP_121048713.1">
    <property type="nucleotide sequence ID" value="NZ_AP018711.1"/>
</dbReference>
<gene>
    <name evidence="3" type="ORF">DFR51_1520</name>
    <name evidence="2" type="ORF">SmB9_25900</name>
</gene>
<evidence type="ECO:0000313" key="2">
    <source>
        <dbReference type="EMBL" id="BBE34932.1"/>
    </source>
</evidence>
<evidence type="ECO:0000313" key="4">
    <source>
        <dbReference type="Proteomes" id="UP000275727"/>
    </source>
</evidence>
<keyword evidence="1" id="KW-0732">Signal</keyword>